<dbReference type="RefSeq" id="WP_229881629.1">
    <property type="nucleotide sequence ID" value="NZ_BMWA01000034.1"/>
</dbReference>
<keyword evidence="2" id="KW-1133">Transmembrane helix</keyword>
<keyword evidence="2" id="KW-0812">Transmembrane</keyword>
<evidence type="ECO:0000313" key="4">
    <source>
        <dbReference type="Proteomes" id="UP001596409"/>
    </source>
</evidence>
<evidence type="ECO:0000256" key="1">
    <source>
        <dbReference type="SAM" id="MobiDB-lite"/>
    </source>
</evidence>
<name>A0ABW2E552_9ACTN</name>
<proteinExistence type="predicted"/>
<reference evidence="4" key="1">
    <citation type="journal article" date="2019" name="Int. J. Syst. Evol. Microbiol.">
        <title>The Global Catalogue of Microorganisms (GCM) 10K type strain sequencing project: providing services to taxonomists for standard genome sequencing and annotation.</title>
        <authorList>
            <consortium name="The Broad Institute Genomics Platform"/>
            <consortium name="The Broad Institute Genome Sequencing Center for Infectious Disease"/>
            <person name="Wu L."/>
            <person name="Ma J."/>
        </authorList>
    </citation>
    <scope>NUCLEOTIDE SEQUENCE [LARGE SCALE GENOMIC DNA]</scope>
    <source>
        <strain evidence="4">JCM 4855</strain>
    </source>
</reference>
<feature type="region of interest" description="Disordered" evidence="1">
    <location>
        <begin position="36"/>
        <end position="63"/>
    </location>
</feature>
<dbReference type="EMBL" id="JBHSYM010000042">
    <property type="protein sequence ID" value="MFC7013932.1"/>
    <property type="molecule type" value="Genomic_DNA"/>
</dbReference>
<keyword evidence="2" id="KW-0472">Membrane</keyword>
<dbReference type="Proteomes" id="UP001596409">
    <property type="component" value="Unassembled WGS sequence"/>
</dbReference>
<comment type="caution">
    <text evidence="3">The sequence shown here is derived from an EMBL/GenBank/DDBJ whole genome shotgun (WGS) entry which is preliminary data.</text>
</comment>
<gene>
    <name evidence="3" type="ORF">ACFQMH_19835</name>
</gene>
<accession>A0ABW2E552</accession>
<sequence>MAIDAPWYDNYIVLLSGVVVVALGLLYMAVHPAYGRSDAPYDDAIPASPPDVPERRAGEPSGV</sequence>
<protein>
    <submittedName>
        <fullName evidence="3">Uncharacterized protein</fullName>
    </submittedName>
</protein>
<feature type="transmembrane region" description="Helical" evidence="2">
    <location>
        <begin position="12"/>
        <end position="30"/>
    </location>
</feature>
<evidence type="ECO:0000256" key="2">
    <source>
        <dbReference type="SAM" id="Phobius"/>
    </source>
</evidence>
<organism evidence="3 4">
    <name type="scientific">Streptomyces viridiviolaceus</name>
    <dbReference type="NCBI Taxonomy" id="68282"/>
    <lineage>
        <taxon>Bacteria</taxon>
        <taxon>Bacillati</taxon>
        <taxon>Actinomycetota</taxon>
        <taxon>Actinomycetes</taxon>
        <taxon>Kitasatosporales</taxon>
        <taxon>Streptomycetaceae</taxon>
        <taxon>Streptomyces</taxon>
    </lineage>
</organism>
<feature type="compositionally biased region" description="Basic and acidic residues" evidence="1">
    <location>
        <begin position="52"/>
        <end position="63"/>
    </location>
</feature>
<evidence type="ECO:0000313" key="3">
    <source>
        <dbReference type="EMBL" id="MFC7013932.1"/>
    </source>
</evidence>
<keyword evidence="4" id="KW-1185">Reference proteome</keyword>